<keyword evidence="5" id="KW-0548">Nucleotidyltransferase</keyword>
<organism evidence="5 6">
    <name type="scientific">Floridaenema fluviatile BLCC-F154</name>
    <dbReference type="NCBI Taxonomy" id="3153640"/>
    <lineage>
        <taxon>Bacteria</taxon>
        <taxon>Bacillati</taxon>
        <taxon>Cyanobacteriota</taxon>
        <taxon>Cyanophyceae</taxon>
        <taxon>Oscillatoriophycideae</taxon>
        <taxon>Aerosakkonematales</taxon>
        <taxon>Aerosakkonemataceae</taxon>
        <taxon>Floridanema</taxon>
        <taxon>Floridanema fluviatile</taxon>
    </lineage>
</organism>
<dbReference type="SUPFAM" id="SSF55073">
    <property type="entry name" value="Nucleotide cyclase"/>
    <property type="match status" value="1"/>
</dbReference>
<feature type="domain" description="Response regulatory" evidence="3">
    <location>
        <begin position="16"/>
        <end position="132"/>
    </location>
</feature>
<sequence length="328" mass="36351">MDTNLAIAPSQSQSGAILIVDDTPDNLHILFEALTHEGYEVRCVKNGAMALIGVEAAPPDLILLDIRMPEMNGYDVCEQLKANSQTCEIPIIFLSALGEPVDKVKAFQVGGADYITKPFQFEEVLVRVKHQLTIRNLQKQRKELIDALERANQELQRLVNVDGLTQIFNRSHFDRCLTQEWNRSAREKLPLSLILADIDHFKQYNDLYGHIAGDRCLQKVAKTIHNAVKRPSDLAARYGGEEFAILLPNTDLTGAAQLAETIRLMVEQLIITDVPQPSPGRVSISLGVASVIPSLDDSVDTLVAAADRLLYKAKAQGRNKVCIQGNNY</sequence>
<feature type="coiled-coil region" evidence="2">
    <location>
        <begin position="127"/>
        <end position="161"/>
    </location>
</feature>
<feature type="domain" description="GGDEF" evidence="4">
    <location>
        <begin position="189"/>
        <end position="326"/>
    </location>
</feature>
<dbReference type="CDD" id="cd19920">
    <property type="entry name" value="REC_PA4781-like"/>
    <property type="match status" value="1"/>
</dbReference>
<dbReference type="PROSITE" id="PS50110">
    <property type="entry name" value="RESPONSE_REGULATORY"/>
    <property type="match status" value="1"/>
</dbReference>
<dbReference type="InterPro" id="IPR001789">
    <property type="entry name" value="Sig_transdc_resp-reg_receiver"/>
</dbReference>
<feature type="modified residue" description="4-aspartylphosphate" evidence="1">
    <location>
        <position position="65"/>
    </location>
</feature>
<evidence type="ECO:0000313" key="6">
    <source>
        <dbReference type="Proteomes" id="UP001576776"/>
    </source>
</evidence>
<keyword evidence="6" id="KW-1185">Reference proteome</keyword>
<keyword evidence="1" id="KW-0597">Phosphoprotein</keyword>
<evidence type="ECO:0000256" key="1">
    <source>
        <dbReference type="PROSITE-ProRule" id="PRU00169"/>
    </source>
</evidence>
<dbReference type="Pfam" id="PF00990">
    <property type="entry name" value="GGDEF"/>
    <property type="match status" value="1"/>
</dbReference>
<gene>
    <name evidence="5" type="ORF">ACE1B6_03640</name>
</gene>
<comment type="caution">
    <text evidence="5">The sequence shown here is derived from an EMBL/GenBank/DDBJ whole genome shotgun (WGS) entry which is preliminary data.</text>
</comment>
<dbReference type="SUPFAM" id="SSF52172">
    <property type="entry name" value="CheY-like"/>
    <property type="match status" value="1"/>
</dbReference>
<keyword evidence="5" id="KW-0808">Transferase</keyword>
<reference evidence="5 6" key="1">
    <citation type="submission" date="2024-09" db="EMBL/GenBank/DDBJ databases">
        <title>Floridaenema gen nov. (Aerosakkonemataceae, Aerosakkonematales ord. nov., Cyanobacteria) from benthic tropical and subtropical fresh waters, with the description of four new species.</title>
        <authorList>
            <person name="Moretto J.A."/>
            <person name="Berthold D.E."/>
            <person name="Lefler F.W."/>
            <person name="Huang I.-S."/>
            <person name="Laughinghouse H. IV."/>
        </authorList>
    </citation>
    <scope>NUCLEOTIDE SEQUENCE [LARGE SCALE GENOMIC DNA]</scope>
    <source>
        <strain evidence="5 6">BLCC-F154</strain>
    </source>
</reference>
<dbReference type="PROSITE" id="PS50887">
    <property type="entry name" value="GGDEF"/>
    <property type="match status" value="1"/>
</dbReference>
<dbReference type="InterPro" id="IPR000160">
    <property type="entry name" value="GGDEF_dom"/>
</dbReference>
<dbReference type="Pfam" id="PF00072">
    <property type="entry name" value="Response_reg"/>
    <property type="match status" value="1"/>
</dbReference>
<dbReference type="Gene3D" id="3.30.70.270">
    <property type="match status" value="1"/>
</dbReference>
<dbReference type="InterPro" id="IPR011006">
    <property type="entry name" value="CheY-like_superfamily"/>
</dbReference>
<dbReference type="InterPro" id="IPR043128">
    <property type="entry name" value="Rev_trsase/Diguanyl_cyclase"/>
</dbReference>
<dbReference type="Proteomes" id="UP001576776">
    <property type="component" value="Unassembled WGS sequence"/>
</dbReference>
<dbReference type="EC" id="2.7.7.65" evidence="5"/>
<evidence type="ECO:0000256" key="2">
    <source>
        <dbReference type="SAM" id="Coils"/>
    </source>
</evidence>
<dbReference type="SMART" id="SM00267">
    <property type="entry name" value="GGDEF"/>
    <property type="match status" value="1"/>
</dbReference>
<dbReference type="SMART" id="SM00448">
    <property type="entry name" value="REC"/>
    <property type="match status" value="1"/>
</dbReference>
<dbReference type="CDD" id="cd01949">
    <property type="entry name" value="GGDEF"/>
    <property type="match status" value="1"/>
</dbReference>
<accession>A0ABV4Y893</accession>
<proteinExistence type="predicted"/>
<dbReference type="InterPro" id="IPR029787">
    <property type="entry name" value="Nucleotide_cyclase"/>
</dbReference>
<evidence type="ECO:0000259" key="4">
    <source>
        <dbReference type="PROSITE" id="PS50887"/>
    </source>
</evidence>
<dbReference type="PANTHER" id="PTHR45138">
    <property type="entry name" value="REGULATORY COMPONENTS OF SENSORY TRANSDUCTION SYSTEM"/>
    <property type="match status" value="1"/>
</dbReference>
<dbReference type="GO" id="GO:0052621">
    <property type="term" value="F:diguanylate cyclase activity"/>
    <property type="evidence" value="ECO:0007669"/>
    <property type="project" value="UniProtKB-EC"/>
</dbReference>
<dbReference type="PANTHER" id="PTHR45138:SF9">
    <property type="entry name" value="DIGUANYLATE CYCLASE DGCM-RELATED"/>
    <property type="match status" value="1"/>
</dbReference>
<name>A0ABV4Y893_9CYAN</name>
<evidence type="ECO:0000259" key="3">
    <source>
        <dbReference type="PROSITE" id="PS50110"/>
    </source>
</evidence>
<dbReference type="NCBIfam" id="TIGR00254">
    <property type="entry name" value="GGDEF"/>
    <property type="match status" value="1"/>
</dbReference>
<keyword evidence="2" id="KW-0175">Coiled coil</keyword>
<dbReference type="InterPro" id="IPR050469">
    <property type="entry name" value="Diguanylate_Cyclase"/>
</dbReference>
<dbReference type="EMBL" id="JBHFNS010000018">
    <property type="protein sequence ID" value="MFB2934348.1"/>
    <property type="molecule type" value="Genomic_DNA"/>
</dbReference>
<evidence type="ECO:0000313" key="5">
    <source>
        <dbReference type="EMBL" id="MFB2934348.1"/>
    </source>
</evidence>
<protein>
    <submittedName>
        <fullName evidence="5">Diguanylate cyclase domain-containing protein</fullName>
        <ecNumber evidence="5">2.7.7.65</ecNumber>
    </submittedName>
</protein>
<dbReference type="Gene3D" id="3.40.50.2300">
    <property type="match status" value="1"/>
</dbReference>
<dbReference type="RefSeq" id="WP_413255873.1">
    <property type="nucleotide sequence ID" value="NZ_JBHFNS010000018.1"/>
</dbReference>